<dbReference type="EMBL" id="HE651217">
    <property type="protein sequence ID" value="CCF70936.1"/>
    <property type="molecule type" value="mRNA"/>
</dbReference>
<reference evidence="2" key="1">
    <citation type="journal article" date="2012" name="PLoS Pathog.">
        <title>Sequential delivery of host-induced virulence effectors by appressoria and intracellular hyphae of the phytopathogen Colletotrichum higginsianum.</title>
        <authorList>
            <person name="Kleemann J."/>
            <person name="Rincon-Rivera L.J."/>
            <person name="Takahara H."/>
            <person name="Neumann U."/>
            <person name="van Themaat E.V.L."/>
            <person name="van der Does H.C."/>
            <person name="Hacquard S."/>
            <person name="Stueber K."/>
            <person name="Will I."/>
            <person name="Schmalenbach W."/>
            <person name="Schmelzer E."/>
            <person name="O'Connell R."/>
        </authorList>
    </citation>
    <scope>NUCLEOTIDE SEQUENCE</scope>
    <source>
        <strain evidence="2">IMI349063A</strain>
        <tissue evidence="2">Infected leaf material</tissue>
    </source>
</reference>
<dbReference type="AlphaFoldDB" id="I2G7D4"/>
<proteinExistence type="evidence at transcript level"/>
<name>I2G7D4_9PEZI</name>
<accession>I2G7D4</accession>
<organism evidence="2">
    <name type="scientific">Colletotrichum higginsianum</name>
    <dbReference type="NCBI Taxonomy" id="80884"/>
    <lineage>
        <taxon>Eukaryota</taxon>
        <taxon>Fungi</taxon>
        <taxon>Dikarya</taxon>
        <taxon>Ascomycota</taxon>
        <taxon>Pezizomycotina</taxon>
        <taxon>Sordariomycetes</taxon>
        <taxon>Hypocreomycetidae</taxon>
        <taxon>Glomerellales</taxon>
        <taxon>Glomerellaceae</taxon>
        <taxon>Colletotrichum</taxon>
        <taxon>Colletotrichum destructivum species complex</taxon>
    </lineage>
</organism>
<reference evidence="2" key="2">
    <citation type="submission" date="2012-01" db="EMBL/GenBank/DDBJ databases">
        <authorList>
            <person name="Kleemann D."/>
        </authorList>
    </citation>
    <scope>NUCLEOTIDE SEQUENCE</scope>
    <source>
        <strain evidence="2">IMI349063A</strain>
        <tissue evidence="2">Infected leaf material</tissue>
    </source>
</reference>
<protein>
    <submittedName>
        <fullName evidence="2">EC54 protein</fullName>
    </submittedName>
</protein>
<feature type="chain" id="PRO_5003659572" evidence="1">
    <location>
        <begin position="23"/>
        <end position="78"/>
    </location>
</feature>
<keyword evidence="1" id="KW-0732">Signal</keyword>
<sequence length="78" mass="8615">MGGCFLLSFHFSLLLFFAHLLGKEQSPNEKHAFWSPQVLLVVTAHLVFSGSDHGRIKPHVVEWEGWLAACSQAGVAEP</sequence>
<feature type="signal peptide" evidence="1">
    <location>
        <begin position="1"/>
        <end position="22"/>
    </location>
</feature>
<evidence type="ECO:0000313" key="2">
    <source>
        <dbReference type="EMBL" id="CCF70936.1"/>
    </source>
</evidence>
<evidence type="ECO:0000256" key="1">
    <source>
        <dbReference type="SAM" id="SignalP"/>
    </source>
</evidence>
<gene>
    <name evidence="2" type="primary">EC54</name>
</gene>